<evidence type="ECO:0000313" key="6">
    <source>
        <dbReference type="EMBL" id="OGI83389.1"/>
    </source>
</evidence>
<evidence type="ECO:0000256" key="1">
    <source>
        <dbReference type="ARBA" id="ARBA00004370"/>
    </source>
</evidence>
<dbReference type="InterPro" id="IPR036138">
    <property type="entry name" value="PBP_dimer_sf"/>
</dbReference>
<protein>
    <recommendedName>
        <fullName evidence="8">Penicillin-binding protein 2</fullName>
    </recommendedName>
</protein>
<dbReference type="STRING" id="1801766.A2997_01540"/>
<dbReference type="Pfam" id="PF03717">
    <property type="entry name" value="PBP_dimer"/>
    <property type="match status" value="1"/>
</dbReference>
<sequence length="557" mass="62161">MRRSYFTKHAKHAEISPDEIFLDSSNVSSFDEQQLEGFIERPLPKRIFILVGLIVITVLFLFFVQLIRLQVFQGHEYARLAENNRVNRITLFSERGIIYDRFNVKLAWNEESENSEPFSRREYINKEGFGHLLGYISYPKKDSNNIYWQDSIIGREGVEHIFNKQLQGIHGAILQETDARSNSTSVVGMINPEPGDNITLSIDSRIQSALAESIEYMVEQFDYKAGSGIIMDIHTGEIIAITNVPEYNPMILSEGIDTTRIKEYLTSKSGYFINRAISGLYTPGSIIKPFIALAALQEEAINEWTTILSTGQIEVPNPYDKNKPSIYRDWKSDGHGVVGVKDALANSVNTFFYAIVGGYRGQKGIGIDVLNKYVELFEIGSSTKSIFPHEADGTIPSPKWKKKVFNEPWRLGDTYITAIGQFGFQVTPIQMVRATSAIANGGILLIPHIIAGETTVSQIISGINPNNYNIVREGMRKTVTGGTATVLNISNPHIAAKTGTAQVGALRNQVNSWVIGFYPYEDPQYAFTVVMEKGPSVGIVGASWAIRHMFDILAVLP</sequence>
<dbReference type="GO" id="GO:0005886">
    <property type="term" value="C:plasma membrane"/>
    <property type="evidence" value="ECO:0007669"/>
    <property type="project" value="TreeGrafter"/>
</dbReference>
<dbReference type="Pfam" id="PF00905">
    <property type="entry name" value="Transpeptidase"/>
    <property type="match status" value="1"/>
</dbReference>
<evidence type="ECO:0008006" key="8">
    <source>
        <dbReference type="Google" id="ProtNLM"/>
    </source>
</evidence>
<organism evidence="6 7">
    <name type="scientific">Candidatus Nomurabacteria bacterium RIFCSPLOWO2_01_FULL_36_10b</name>
    <dbReference type="NCBI Taxonomy" id="1801766"/>
    <lineage>
        <taxon>Bacteria</taxon>
        <taxon>Candidatus Nomuraibacteriota</taxon>
    </lineage>
</organism>
<keyword evidence="3" id="KW-1133">Transmembrane helix</keyword>
<dbReference type="EMBL" id="MFUQ01000018">
    <property type="protein sequence ID" value="OGI83389.1"/>
    <property type="molecule type" value="Genomic_DNA"/>
</dbReference>
<keyword evidence="3" id="KW-0812">Transmembrane</keyword>
<name>A0A1F6WNC9_9BACT</name>
<dbReference type="Proteomes" id="UP000179448">
    <property type="component" value="Unassembled WGS sequence"/>
</dbReference>
<dbReference type="Gene3D" id="3.40.710.10">
    <property type="entry name" value="DD-peptidase/beta-lactamase superfamily"/>
    <property type="match status" value="1"/>
</dbReference>
<dbReference type="GO" id="GO:0008658">
    <property type="term" value="F:penicillin binding"/>
    <property type="evidence" value="ECO:0007669"/>
    <property type="project" value="InterPro"/>
</dbReference>
<dbReference type="GO" id="GO:0071555">
    <property type="term" value="P:cell wall organization"/>
    <property type="evidence" value="ECO:0007669"/>
    <property type="project" value="TreeGrafter"/>
</dbReference>
<dbReference type="InterPro" id="IPR050515">
    <property type="entry name" value="Beta-lactam/transpept"/>
</dbReference>
<dbReference type="InterPro" id="IPR012338">
    <property type="entry name" value="Beta-lactam/transpept-like"/>
</dbReference>
<dbReference type="AlphaFoldDB" id="A0A1F6WNC9"/>
<evidence type="ECO:0000259" key="4">
    <source>
        <dbReference type="Pfam" id="PF00905"/>
    </source>
</evidence>
<evidence type="ECO:0000256" key="3">
    <source>
        <dbReference type="SAM" id="Phobius"/>
    </source>
</evidence>
<comment type="subcellular location">
    <subcellularLocation>
        <location evidence="1">Membrane</location>
    </subcellularLocation>
</comment>
<dbReference type="Gene3D" id="3.90.1310.10">
    <property type="entry name" value="Penicillin-binding protein 2a (Domain 2)"/>
    <property type="match status" value="1"/>
</dbReference>
<evidence type="ECO:0000313" key="7">
    <source>
        <dbReference type="Proteomes" id="UP000179448"/>
    </source>
</evidence>
<dbReference type="SUPFAM" id="SSF56601">
    <property type="entry name" value="beta-lactamase/transpeptidase-like"/>
    <property type="match status" value="1"/>
</dbReference>
<dbReference type="SUPFAM" id="SSF56519">
    <property type="entry name" value="Penicillin binding protein dimerisation domain"/>
    <property type="match status" value="1"/>
</dbReference>
<dbReference type="PANTHER" id="PTHR30627">
    <property type="entry name" value="PEPTIDOGLYCAN D,D-TRANSPEPTIDASE"/>
    <property type="match status" value="1"/>
</dbReference>
<feature type="transmembrane region" description="Helical" evidence="3">
    <location>
        <begin position="47"/>
        <end position="67"/>
    </location>
</feature>
<keyword evidence="2 3" id="KW-0472">Membrane</keyword>
<gene>
    <name evidence="6" type="ORF">A2997_01540</name>
</gene>
<evidence type="ECO:0000256" key="2">
    <source>
        <dbReference type="ARBA" id="ARBA00023136"/>
    </source>
</evidence>
<evidence type="ECO:0000259" key="5">
    <source>
        <dbReference type="Pfam" id="PF03717"/>
    </source>
</evidence>
<dbReference type="InterPro" id="IPR001460">
    <property type="entry name" value="PCN-bd_Tpept"/>
</dbReference>
<proteinExistence type="predicted"/>
<feature type="domain" description="Penicillin-binding protein dimerisation" evidence="5">
    <location>
        <begin position="119"/>
        <end position="182"/>
    </location>
</feature>
<dbReference type="InterPro" id="IPR005311">
    <property type="entry name" value="PBP_dimer"/>
</dbReference>
<comment type="caution">
    <text evidence="6">The sequence shown here is derived from an EMBL/GenBank/DDBJ whole genome shotgun (WGS) entry which is preliminary data.</text>
</comment>
<feature type="domain" description="Penicillin-binding protein transpeptidase" evidence="4">
    <location>
        <begin position="226"/>
        <end position="535"/>
    </location>
</feature>
<accession>A0A1F6WNC9</accession>
<reference evidence="6 7" key="1">
    <citation type="journal article" date="2016" name="Nat. Commun.">
        <title>Thousands of microbial genomes shed light on interconnected biogeochemical processes in an aquifer system.</title>
        <authorList>
            <person name="Anantharaman K."/>
            <person name="Brown C.T."/>
            <person name="Hug L.A."/>
            <person name="Sharon I."/>
            <person name="Castelle C.J."/>
            <person name="Probst A.J."/>
            <person name="Thomas B.C."/>
            <person name="Singh A."/>
            <person name="Wilkins M.J."/>
            <person name="Karaoz U."/>
            <person name="Brodie E.L."/>
            <person name="Williams K.H."/>
            <person name="Hubbard S.S."/>
            <person name="Banfield J.F."/>
        </authorList>
    </citation>
    <scope>NUCLEOTIDE SEQUENCE [LARGE SCALE GENOMIC DNA]</scope>
</reference>